<reference evidence="3" key="1">
    <citation type="submission" date="2016-06" db="UniProtKB">
        <authorList>
            <consortium name="WormBaseParasite"/>
        </authorList>
    </citation>
    <scope>IDENTIFICATION</scope>
</reference>
<gene>
    <name evidence="1" type="ORF">GPUH_LOCUS6568</name>
</gene>
<organism evidence="3">
    <name type="scientific">Gongylonema pulchrum</name>
    <dbReference type="NCBI Taxonomy" id="637853"/>
    <lineage>
        <taxon>Eukaryota</taxon>
        <taxon>Metazoa</taxon>
        <taxon>Ecdysozoa</taxon>
        <taxon>Nematoda</taxon>
        <taxon>Chromadorea</taxon>
        <taxon>Rhabditida</taxon>
        <taxon>Spirurina</taxon>
        <taxon>Spiruromorpha</taxon>
        <taxon>Spiruroidea</taxon>
        <taxon>Gongylonematidae</taxon>
        <taxon>Gongylonema</taxon>
    </lineage>
</organism>
<protein>
    <submittedName>
        <fullName evidence="1 3">Uncharacterized protein</fullName>
    </submittedName>
</protein>
<sequence>MLKDSNPSLESVLHGSLYDCYPDQLQAIAVELFALLTRATHLIDVRTVALETFAHDNSSAAQSYPPSEAKCARLKGEEVPQSYTATSAIEEVILQPQFTLDDAVAHFILFCIPPVPKLQVFNAYFPFVFAEL</sequence>
<name>A0A183DCX7_9BILA</name>
<reference evidence="1 2" key="2">
    <citation type="submission" date="2018-11" db="EMBL/GenBank/DDBJ databases">
        <authorList>
            <consortium name="Pathogen Informatics"/>
        </authorList>
    </citation>
    <scope>NUCLEOTIDE SEQUENCE [LARGE SCALE GENOMIC DNA]</scope>
</reference>
<dbReference type="WBParaSite" id="GPUH_0000657701-mRNA-1">
    <property type="protein sequence ID" value="GPUH_0000657701-mRNA-1"/>
    <property type="gene ID" value="GPUH_0000657701"/>
</dbReference>
<dbReference type="AlphaFoldDB" id="A0A183DCX7"/>
<evidence type="ECO:0000313" key="2">
    <source>
        <dbReference type="Proteomes" id="UP000271098"/>
    </source>
</evidence>
<proteinExistence type="predicted"/>
<dbReference type="EMBL" id="UYRT01015657">
    <property type="protein sequence ID" value="VDK55187.1"/>
    <property type="molecule type" value="Genomic_DNA"/>
</dbReference>
<evidence type="ECO:0000313" key="3">
    <source>
        <dbReference type="WBParaSite" id="GPUH_0000657701-mRNA-1"/>
    </source>
</evidence>
<evidence type="ECO:0000313" key="1">
    <source>
        <dbReference type="EMBL" id="VDK55187.1"/>
    </source>
</evidence>
<accession>A0A183DCX7</accession>
<keyword evidence="2" id="KW-1185">Reference proteome</keyword>
<dbReference type="Proteomes" id="UP000271098">
    <property type="component" value="Unassembled WGS sequence"/>
</dbReference>